<protein>
    <submittedName>
        <fullName evidence="2">Uncharacterized protein</fullName>
    </submittedName>
</protein>
<dbReference type="VEuPathDB" id="FungiDB:CC1G_06047"/>
<dbReference type="RefSeq" id="XP_001829838.2">
    <property type="nucleotide sequence ID" value="XM_001829786.2"/>
</dbReference>
<dbReference type="GeneID" id="6006275"/>
<sequence length="107" mass="11914">MDVEKAASLIVPPTHSSIRRPSPFCSLTWYAIQRQALSAIPPFALGGDLPAHPTPTKRIVDRCPSANQRLTKGQMMVPDLSFWSPTPSTLMLNDHTPDPKHWEKEAQ</sequence>
<dbReference type="KEGG" id="cci:CC1G_06047"/>
<dbReference type="Proteomes" id="UP000001861">
    <property type="component" value="Unassembled WGS sequence"/>
</dbReference>
<feature type="region of interest" description="Disordered" evidence="1">
    <location>
        <begin position="88"/>
        <end position="107"/>
    </location>
</feature>
<name>A8N4H0_COPC7</name>
<feature type="region of interest" description="Disordered" evidence="1">
    <location>
        <begin position="1"/>
        <end position="20"/>
    </location>
</feature>
<dbReference type="InParanoid" id="A8N4H0"/>
<evidence type="ECO:0000256" key="1">
    <source>
        <dbReference type="SAM" id="MobiDB-lite"/>
    </source>
</evidence>
<evidence type="ECO:0000313" key="3">
    <source>
        <dbReference type="Proteomes" id="UP000001861"/>
    </source>
</evidence>
<dbReference type="HOGENOM" id="CLU_2209887_0_0_1"/>
<feature type="compositionally biased region" description="Basic and acidic residues" evidence="1">
    <location>
        <begin position="95"/>
        <end position="107"/>
    </location>
</feature>
<accession>A8N4H0</accession>
<reference evidence="2 3" key="1">
    <citation type="journal article" date="2010" name="Proc. Natl. Acad. Sci. U.S.A.">
        <title>Insights into evolution of multicellular fungi from the assembled chromosomes of the mushroom Coprinopsis cinerea (Coprinus cinereus).</title>
        <authorList>
            <person name="Stajich J.E."/>
            <person name="Wilke S.K."/>
            <person name="Ahren D."/>
            <person name="Au C.H."/>
            <person name="Birren B.W."/>
            <person name="Borodovsky M."/>
            <person name="Burns C."/>
            <person name="Canback B."/>
            <person name="Casselton L.A."/>
            <person name="Cheng C.K."/>
            <person name="Deng J."/>
            <person name="Dietrich F.S."/>
            <person name="Fargo D.C."/>
            <person name="Farman M.L."/>
            <person name="Gathman A.C."/>
            <person name="Goldberg J."/>
            <person name="Guigo R."/>
            <person name="Hoegger P.J."/>
            <person name="Hooker J.B."/>
            <person name="Huggins A."/>
            <person name="James T.Y."/>
            <person name="Kamada T."/>
            <person name="Kilaru S."/>
            <person name="Kodira C."/>
            <person name="Kues U."/>
            <person name="Kupfer D."/>
            <person name="Kwan H.S."/>
            <person name="Lomsadze A."/>
            <person name="Li W."/>
            <person name="Lilly W.W."/>
            <person name="Ma L.J."/>
            <person name="Mackey A.J."/>
            <person name="Manning G."/>
            <person name="Martin F."/>
            <person name="Muraguchi H."/>
            <person name="Natvig D.O."/>
            <person name="Palmerini H."/>
            <person name="Ramesh M.A."/>
            <person name="Rehmeyer C.J."/>
            <person name="Roe B.A."/>
            <person name="Shenoy N."/>
            <person name="Stanke M."/>
            <person name="Ter-Hovhannisyan V."/>
            <person name="Tunlid A."/>
            <person name="Velagapudi R."/>
            <person name="Vision T.J."/>
            <person name="Zeng Q."/>
            <person name="Zolan M.E."/>
            <person name="Pukkila P.J."/>
        </authorList>
    </citation>
    <scope>NUCLEOTIDE SEQUENCE [LARGE SCALE GENOMIC DNA]</scope>
    <source>
        <strain evidence="3">Okayama-7 / 130 / ATCC MYA-4618 / FGSC 9003</strain>
    </source>
</reference>
<evidence type="ECO:0000313" key="2">
    <source>
        <dbReference type="EMBL" id="EAU92060.2"/>
    </source>
</evidence>
<gene>
    <name evidence="2" type="ORF">CC1G_06047</name>
</gene>
<proteinExistence type="predicted"/>
<dbReference type="EMBL" id="AACS02000003">
    <property type="protein sequence ID" value="EAU92060.2"/>
    <property type="molecule type" value="Genomic_DNA"/>
</dbReference>
<dbReference type="AlphaFoldDB" id="A8N4H0"/>
<keyword evidence="3" id="KW-1185">Reference proteome</keyword>
<comment type="caution">
    <text evidence="2">The sequence shown here is derived from an EMBL/GenBank/DDBJ whole genome shotgun (WGS) entry which is preliminary data.</text>
</comment>
<organism evidence="2 3">
    <name type="scientific">Coprinopsis cinerea (strain Okayama-7 / 130 / ATCC MYA-4618 / FGSC 9003)</name>
    <name type="common">Inky cap fungus</name>
    <name type="synonym">Hormographiella aspergillata</name>
    <dbReference type="NCBI Taxonomy" id="240176"/>
    <lineage>
        <taxon>Eukaryota</taxon>
        <taxon>Fungi</taxon>
        <taxon>Dikarya</taxon>
        <taxon>Basidiomycota</taxon>
        <taxon>Agaricomycotina</taxon>
        <taxon>Agaricomycetes</taxon>
        <taxon>Agaricomycetidae</taxon>
        <taxon>Agaricales</taxon>
        <taxon>Agaricineae</taxon>
        <taxon>Psathyrellaceae</taxon>
        <taxon>Coprinopsis</taxon>
    </lineage>
</organism>